<dbReference type="EMBL" id="ATBP01001956">
    <property type="protein sequence ID" value="ETR66482.1"/>
    <property type="molecule type" value="Genomic_DNA"/>
</dbReference>
<gene>
    <name evidence="1" type="ORF">OMM_12747</name>
</gene>
<organism evidence="1 2">
    <name type="scientific">Candidatus Magnetoglobus multicellularis str. Araruama</name>
    <dbReference type="NCBI Taxonomy" id="890399"/>
    <lineage>
        <taxon>Bacteria</taxon>
        <taxon>Pseudomonadati</taxon>
        <taxon>Thermodesulfobacteriota</taxon>
        <taxon>Desulfobacteria</taxon>
        <taxon>Desulfobacterales</taxon>
        <taxon>Desulfobacteraceae</taxon>
        <taxon>Candidatus Magnetoglobus</taxon>
    </lineage>
</organism>
<evidence type="ECO:0000313" key="2">
    <source>
        <dbReference type="Proteomes" id="UP000189670"/>
    </source>
</evidence>
<reference evidence="2" key="1">
    <citation type="submission" date="2012-11" db="EMBL/GenBank/DDBJ databases">
        <authorList>
            <person name="Lucero-Rivera Y.E."/>
            <person name="Tovar-Ramirez D."/>
        </authorList>
    </citation>
    <scope>NUCLEOTIDE SEQUENCE [LARGE SCALE GENOMIC DNA]</scope>
    <source>
        <strain evidence="2">Araruama</strain>
    </source>
</reference>
<dbReference type="Pfam" id="PF03683">
    <property type="entry name" value="UPF0175"/>
    <property type="match status" value="1"/>
</dbReference>
<protein>
    <submittedName>
        <fullName evidence="1">Uncharacterized protein</fullName>
    </submittedName>
</protein>
<dbReference type="AlphaFoldDB" id="A0A1V1NV56"/>
<dbReference type="Proteomes" id="UP000189670">
    <property type="component" value="Unassembled WGS sequence"/>
</dbReference>
<proteinExistence type="predicted"/>
<name>A0A1V1NV56_9BACT</name>
<comment type="caution">
    <text evidence="1">The sequence shown here is derived from an EMBL/GenBank/DDBJ whole genome shotgun (WGS) entry which is preliminary data.</text>
</comment>
<dbReference type="InterPro" id="IPR005368">
    <property type="entry name" value="UPF0175"/>
</dbReference>
<sequence>MATITLEIPEEISCQFTTEEDMKRAVFEDFVIGRRQSGNLSLGEAARLLNITYIDFFRLIGQKGTSFINATKDELENSYHLFTKMMESNNS</sequence>
<evidence type="ECO:0000313" key="1">
    <source>
        <dbReference type="EMBL" id="ETR66482.1"/>
    </source>
</evidence>
<accession>A0A1V1NV56</accession>